<dbReference type="PANTHER" id="PTHR23054:SF15">
    <property type="entry name" value="OS08G0515700 PROTEIN"/>
    <property type="match status" value="1"/>
</dbReference>
<reference evidence="1 2" key="2">
    <citation type="journal article" date="2017" name="Nature">
        <title>The Apostasia genome and the evolution of orchids.</title>
        <authorList>
            <person name="Zhang G.Q."/>
            <person name="Liu K.W."/>
            <person name="Li Z."/>
            <person name="Lohaus R."/>
            <person name="Hsiao Y.Y."/>
            <person name="Niu S.C."/>
            <person name="Wang J.Y."/>
            <person name="Lin Y.C."/>
            <person name="Xu Q."/>
            <person name="Chen L.J."/>
            <person name="Yoshida K."/>
            <person name="Fujiwara S."/>
            <person name="Wang Z.W."/>
            <person name="Zhang Y.Q."/>
            <person name="Mitsuda N."/>
            <person name="Wang M."/>
            <person name="Liu G.H."/>
            <person name="Pecoraro L."/>
            <person name="Huang H.X."/>
            <person name="Xiao X.J."/>
            <person name="Lin M."/>
            <person name="Wu X.Y."/>
            <person name="Wu W.L."/>
            <person name="Chen Y.Y."/>
            <person name="Chang S.B."/>
            <person name="Sakamoto S."/>
            <person name="Ohme-Takagi M."/>
            <person name="Yagi M."/>
            <person name="Zeng S.J."/>
            <person name="Shen C.Y."/>
            <person name="Yeh C.M."/>
            <person name="Luo Y.B."/>
            <person name="Tsai W.C."/>
            <person name="Van de Peer Y."/>
            <person name="Liu Z.J."/>
        </authorList>
    </citation>
    <scope>NUCLEOTIDE SEQUENCE [LARGE SCALE GENOMIC DNA]</scope>
    <source>
        <tissue evidence="1">The whole plant</tissue>
    </source>
</reference>
<organism evidence="1 2">
    <name type="scientific">Dendrobium catenatum</name>
    <dbReference type="NCBI Taxonomy" id="906689"/>
    <lineage>
        <taxon>Eukaryota</taxon>
        <taxon>Viridiplantae</taxon>
        <taxon>Streptophyta</taxon>
        <taxon>Embryophyta</taxon>
        <taxon>Tracheophyta</taxon>
        <taxon>Spermatophyta</taxon>
        <taxon>Magnoliopsida</taxon>
        <taxon>Liliopsida</taxon>
        <taxon>Asparagales</taxon>
        <taxon>Orchidaceae</taxon>
        <taxon>Epidendroideae</taxon>
        <taxon>Malaxideae</taxon>
        <taxon>Dendrobiinae</taxon>
        <taxon>Dendrobium</taxon>
    </lineage>
</organism>
<proteinExistence type="predicted"/>
<gene>
    <name evidence="1" type="ORF">MA16_Dca019417</name>
</gene>
<dbReference type="STRING" id="906689.A0A2I0WRV9"/>
<accession>A0A2I0WRV9</accession>
<dbReference type="EMBL" id="KZ502457">
    <property type="protein sequence ID" value="PKU78367.1"/>
    <property type="molecule type" value="Genomic_DNA"/>
</dbReference>
<dbReference type="Proteomes" id="UP000233837">
    <property type="component" value="Unassembled WGS sequence"/>
</dbReference>
<reference evidence="1 2" key="1">
    <citation type="journal article" date="2016" name="Sci. Rep.">
        <title>The Dendrobium catenatum Lindl. genome sequence provides insights into polysaccharide synthase, floral development and adaptive evolution.</title>
        <authorList>
            <person name="Zhang G.Q."/>
            <person name="Xu Q."/>
            <person name="Bian C."/>
            <person name="Tsai W.C."/>
            <person name="Yeh C.M."/>
            <person name="Liu K.W."/>
            <person name="Yoshida K."/>
            <person name="Zhang L.S."/>
            <person name="Chang S.B."/>
            <person name="Chen F."/>
            <person name="Shi Y."/>
            <person name="Su Y.Y."/>
            <person name="Zhang Y.Q."/>
            <person name="Chen L.J."/>
            <person name="Yin Y."/>
            <person name="Lin M."/>
            <person name="Huang H."/>
            <person name="Deng H."/>
            <person name="Wang Z.W."/>
            <person name="Zhu S.L."/>
            <person name="Zhao X."/>
            <person name="Deng C."/>
            <person name="Niu S.C."/>
            <person name="Huang J."/>
            <person name="Wang M."/>
            <person name="Liu G.H."/>
            <person name="Yang H.J."/>
            <person name="Xiao X.J."/>
            <person name="Hsiao Y.Y."/>
            <person name="Wu W.L."/>
            <person name="Chen Y.Y."/>
            <person name="Mitsuda N."/>
            <person name="Ohme-Takagi M."/>
            <person name="Luo Y.B."/>
            <person name="Van de Peer Y."/>
            <person name="Liu Z.J."/>
        </authorList>
    </citation>
    <scope>NUCLEOTIDE SEQUENCE [LARGE SCALE GENOMIC DNA]</scope>
    <source>
        <tissue evidence="1">The whole plant</tissue>
    </source>
</reference>
<dbReference type="PANTHER" id="PTHR23054">
    <property type="entry name" value="TERNARY COMPLEX FACTOR MIP1, LEUCINE-ZIPPER-RELATED"/>
    <property type="match status" value="1"/>
</dbReference>
<keyword evidence="2" id="KW-1185">Reference proteome</keyword>
<evidence type="ECO:0000313" key="2">
    <source>
        <dbReference type="Proteomes" id="UP000233837"/>
    </source>
</evidence>
<sequence length="92" mass="10986">MRELELARKEFIQANVKVQNKTKIIFPKILCYYMKDCSFQIAKLLKMVIECMSETVQGAIHEFLKGKYDDCIVWSKYNSSFRYLIHKELARQ</sequence>
<protein>
    <submittedName>
        <fullName evidence="1">Uncharacterized protein</fullName>
    </submittedName>
</protein>
<name>A0A2I0WRV9_9ASPA</name>
<evidence type="ECO:0000313" key="1">
    <source>
        <dbReference type="EMBL" id="PKU78367.1"/>
    </source>
</evidence>
<dbReference type="AlphaFoldDB" id="A0A2I0WRV9"/>